<dbReference type="InterPro" id="IPR002937">
    <property type="entry name" value="Amino_oxidase"/>
</dbReference>
<feature type="domain" description="Amine oxidase" evidence="1">
    <location>
        <begin position="1"/>
        <end position="230"/>
    </location>
</feature>
<dbReference type="AlphaFoldDB" id="X1MA21"/>
<protein>
    <recommendedName>
        <fullName evidence="1">Amine oxidase domain-containing protein</fullName>
    </recommendedName>
</protein>
<comment type="caution">
    <text evidence="2">The sequence shown here is derived from an EMBL/GenBank/DDBJ whole genome shotgun (WGS) entry which is preliminary data.</text>
</comment>
<reference evidence="2" key="1">
    <citation type="journal article" date="2014" name="Front. Microbiol.">
        <title>High frequency of phylogenetically diverse reductive dehalogenase-homologous genes in deep subseafloor sedimentary metagenomes.</title>
        <authorList>
            <person name="Kawai M."/>
            <person name="Futagami T."/>
            <person name="Toyoda A."/>
            <person name="Takaki Y."/>
            <person name="Nishi S."/>
            <person name="Hori S."/>
            <person name="Arai W."/>
            <person name="Tsubouchi T."/>
            <person name="Morono Y."/>
            <person name="Uchiyama I."/>
            <person name="Ito T."/>
            <person name="Fujiyama A."/>
            <person name="Inagaki F."/>
            <person name="Takami H."/>
        </authorList>
    </citation>
    <scope>NUCLEOTIDE SEQUENCE</scope>
    <source>
        <strain evidence="2">Expedition CK06-06</strain>
    </source>
</reference>
<accession>X1MA21</accession>
<evidence type="ECO:0000259" key="1">
    <source>
        <dbReference type="Pfam" id="PF01593"/>
    </source>
</evidence>
<dbReference type="Gene3D" id="3.50.50.60">
    <property type="entry name" value="FAD/NAD(P)-binding domain"/>
    <property type="match status" value="1"/>
</dbReference>
<dbReference type="Gene3D" id="3.90.660.50">
    <property type="match status" value="1"/>
</dbReference>
<dbReference type="GO" id="GO:0016491">
    <property type="term" value="F:oxidoreductase activity"/>
    <property type="evidence" value="ECO:0007669"/>
    <property type="project" value="InterPro"/>
</dbReference>
<dbReference type="InterPro" id="IPR036188">
    <property type="entry name" value="FAD/NAD-bd_sf"/>
</dbReference>
<dbReference type="SUPFAM" id="SSF51905">
    <property type="entry name" value="FAD/NAD(P)-binding domain"/>
    <property type="match status" value="1"/>
</dbReference>
<dbReference type="Pfam" id="PF01593">
    <property type="entry name" value="Amino_oxidase"/>
    <property type="match status" value="1"/>
</dbReference>
<dbReference type="EMBL" id="BARV01008366">
    <property type="protein sequence ID" value="GAI03224.1"/>
    <property type="molecule type" value="Genomic_DNA"/>
</dbReference>
<proteinExistence type="predicted"/>
<name>X1MA21_9ZZZZ</name>
<organism evidence="2">
    <name type="scientific">marine sediment metagenome</name>
    <dbReference type="NCBI Taxonomy" id="412755"/>
    <lineage>
        <taxon>unclassified sequences</taxon>
        <taxon>metagenomes</taxon>
        <taxon>ecological metagenomes</taxon>
    </lineage>
</organism>
<feature type="non-terminal residue" evidence="2">
    <location>
        <position position="1"/>
    </location>
</feature>
<evidence type="ECO:0000313" key="2">
    <source>
        <dbReference type="EMBL" id="GAI03224.1"/>
    </source>
</evidence>
<gene>
    <name evidence="2" type="ORF">S06H3_16835</name>
</gene>
<sequence>GEIRTNARVKEVIIKRSEAKGVVVEQNGKASSIEASAIVSNLPMPKVFEIVPESYFPEELRQRIKNIFPMPGLLGTFKLKELLEPESPKSEFVLDGLPGVQLRGGAPALAWEQTSPIDPSRVLKGNGHIIQTWIGLSPTDPDELRNEEVVNRCCEAKLSFFRKQYPRFDDILEWYIMVAAENLYGISPTPGLIGDRRPGVKHPLVKNLYFTGDTVTQWDVGSNGTAHGAIICASAVASKDYLRMLPPYMR</sequence>